<proteinExistence type="inferred from homology"/>
<reference evidence="12" key="1">
    <citation type="submission" date="2006-06" db="EMBL/GenBank/DDBJ databases">
        <title>Complete sequence of chromosome of Chelativorans sp. BNC1.</title>
        <authorList>
            <consortium name="US DOE Joint Genome Institute"/>
            <person name="Copeland A."/>
            <person name="Lucas S."/>
            <person name="Lapidus A."/>
            <person name="Barry K."/>
            <person name="Detter J.C."/>
            <person name="Glavina del Rio T."/>
            <person name="Hammon N."/>
            <person name="Israni S."/>
            <person name="Dalin E."/>
            <person name="Tice H."/>
            <person name="Pitluck S."/>
            <person name="Chertkov O."/>
            <person name="Brettin T."/>
            <person name="Bruce D."/>
            <person name="Han C."/>
            <person name="Tapia R."/>
            <person name="Gilna P."/>
            <person name="Schmutz J."/>
            <person name="Larimer F."/>
            <person name="Land M."/>
            <person name="Hauser L."/>
            <person name="Kyrpides N."/>
            <person name="Mikhailova N."/>
            <person name="Richardson P."/>
        </authorList>
    </citation>
    <scope>NUCLEOTIDE SEQUENCE</scope>
    <source>
        <strain evidence="12">BNC1</strain>
    </source>
</reference>
<evidence type="ECO:0000256" key="3">
    <source>
        <dbReference type="ARBA" id="ARBA00022448"/>
    </source>
</evidence>
<dbReference type="GO" id="GO:0016887">
    <property type="term" value="F:ATP hydrolysis activity"/>
    <property type="evidence" value="ECO:0007669"/>
    <property type="project" value="InterPro"/>
</dbReference>
<dbReference type="InterPro" id="IPR003439">
    <property type="entry name" value="ABC_transporter-like_ATP-bd"/>
</dbReference>
<dbReference type="AlphaFoldDB" id="Q11HX2"/>
<evidence type="ECO:0000256" key="10">
    <source>
        <dbReference type="ARBA" id="ARBA00023136"/>
    </source>
</evidence>
<dbReference type="InterPro" id="IPR017871">
    <property type="entry name" value="ABC_transporter-like_CS"/>
</dbReference>
<dbReference type="InterPro" id="IPR003593">
    <property type="entry name" value="AAA+_ATPase"/>
</dbReference>
<keyword evidence="6" id="KW-0677">Repeat</keyword>
<comment type="subcellular location">
    <subcellularLocation>
        <location evidence="1">Cell membrane</location>
        <topology evidence="1">Peripheral membrane protein</topology>
    </subcellularLocation>
</comment>
<comment type="similarity">
    <text evidence="2">Belongs to the ABC transporter superfamily.</text>
</comment>
<dbReference type="EMBL" id="CP000390">
    <property type="protein sequence ID" value="ABG63003.1"/>
    <property type="molecule type" value="Genomic_DNA"/>
</dbReference>
<dbReference type="HOGENOM" id="CLU_000604_92_3_5"/>
<dbReference type="CDD" id="cd03216">
    <property type="entry name" value="ABC_Carb_Monos_I"/>
    <property type="match status" value="1"/>
</dbReference>
<evidence type="ECO:0000256" key="4">
    <source>
        <dbReference type="ARBA" id="ARBA00022475"/>
    </source>
</evidence>
<evidence type="ECO:0000256" key="9">
    <source>
        <dbReference type="ARBA" id="ARBA00022967"/>
    </source>
</evidence>
<keyword evidence="8 12" id="KW-0067">ATP-binding</keyword>
<dbReference type="PANTHER" id="PTHR43790:SF9">
    <property type="entry name" value="GALACTOFURANOSE TRANSPORTER ATP-BINDING PROTEIN YTFR"/>
    <property type="match status" value="1"/>
</dbReference>
<dbReference type="Gene3D" id="3.40.50.300">
    <property type="entry name" value="P-loop containing nucleotide triphosphate hydrolases"/>
    <property type="match status" value="2"/>
</dbReference>
<feature type="domain" description="ABC transporter" evidence="11">
    <location>
        <begin position="252"/>
        <end position="498"/>
    </location>
</feature>
<name>Q11HX2_CHESB</name>
<accession>Q11HX2</accession>
<feature type="domain" description="ABC transporter" evidence="11">
    <location>
        <begin position="5"/>
        <end position="240"/>
    </location>
</feature>
<dbReference type="PROSITE" id="PS50893">
    <property type="entry name" value="ABC_TRANSPORTER_2"/>
    <property type="match status" value="2"/>
</dbReference>
<dbReference type="SUPFAM" id="SSF52540">
    <property type="entry name" value="P-loop containing nucleoside triphosphate hydrolases"/>
    <property type="match status" value="2"/>
</dbReference>
<dbReference type="KEGG" id="mes:Meso_1608"/>
<dbReference type="InterPro" id="IPR050107">
    <property type="entry name" value="ABC_carbohydrate_import_ATPase"/>
</dbReference>
<dbReference type="GO" id="GO:0005524">
    <property type="term" value="F:ATP binding"/>
    <property type="evidence" value="ECO:0007669"/>
    <property type="project" value="UniProtKB-KW"/>
</dbReference>
<dbReference type="STRING" id="266779.Meso_1608"/>
<evidence type="ECO:0000256" key="2">
    <source>
        <dbReference type="ARBA" id="ARBA00005417"/>
    </source>
</evidence>
<evidence type="ECO:0000259" key="11">
    <source>
        <dbReference type="PROSITE" id="PS50893"/>
    </source>
</evidence>
<evidence type="ECO:0000256" key="8">
    <source>
        <dbReference type="ARBA" id="ARBA00022840"/>
    </source>
</evidence>
<dbReference type="OrthoDB" id="9805029at2"/>
<evidence type="ECO:0000256" key="6">
    <source>
        <dbReference type="ARBA" id="ARBA00022737"/>
    </source>
</evidence>
<evidence type="ECO:0000256" key="1">
    <source>
        <dbReference type="ARBA" id="ARBA00004202"/>
    </source>
</evidence>
<gene>
    <name evidence="12" type="ordered locus">Meso_1608</name>
</gene>
<dbReference type="SMART" id="SM00382">
    <property type="entry name" value="AAA"/>
    <property type="match status" value="2"/>
</dbReference>
<dbReference type="CDD" id="cd03215">
    <property type="entry name" value="ABC_Carb_Monos_II"/>
    <property type="match status" value="1"/>
</dbReference>
<organism evidence="12">
    <name type="scientific">Chelativorans sp. (strain BNC1)</name>
    <dbReference type="NCBI Taxonomy" id="266779"/>
    <lineage>
        <taxon>Bacteria</taxon>
        <taxon>Pseudomonadati</taxon>
        <taxon>Pseudomonadota</taxon>
        <taxon>Alphaproteobacteria</taxon>
        <taxon>Hyphomicrobiales</taxon>
        <taxon>Phyllobacteriaceae</taxon>
        <taxon>Chelativorans</taxon>
    </lineage>
</organism>
<dbReference type="FunFam" id="3.40.50.300:FF:000127">
    <property type="entry name" value="Ribose import ATP-binding protein RbsA"/>
    <property type="match status" value="1"/>
</dbReference>
<sequence>MTPLLEVRGATKAFPGVKALDGVNLTLRAGEIHALVGENGAGKSSLIKLLTGVLRQDEGEIRLNGEPVKFNSPHESLAAGIAVVHQERNLIPRYSIAENMFLDRLPVRNGLVQHAQMRREAQPWLDLLDLHINPGTPVRYLSVAQMQLVEIGRALSLDSKILLLDEPTASISEHEVERLLTILRRLRDQGKAILFVSHKLEELTQLCDRITVLRDGKNACDDRPLKGMTKADIVTLMVGRESAVTDLGERTAKLGEIRLALRDLATGAGHKGINLDVRAGEVVGLYGLVGAGRSELAKSIIGAYPVLSGRIEMEGRPARIRAPLDALRDWHIGYVSEDRKGEGLILTQSVARNTAITVWHRIAKRLGFLWGGIEKAAILPFVERLNVKTPSLDQAVGNLSGGNQQKVSVAKWLAADARILIIDEPTVGVDVRTKGYLHRLIWKLAEDGAAILLISSELSEMVQLADRIYVMNDYRIITEMPNSRQYDEMSDRLMTAIHRDNDARTQSAAAE</sequence>
<dbReference type="Pfam" id="PF00005">
    <property type="entry name" value="ABC_tran"/>
    <property type="match status" value="2"/>
</dbReference>
<keyword evidence="7" id="KW-0547">Nucleotide-binding</keyword>
<protein>
    <submittedName>
        <fullName evidence="12">Monosaccharide ABC transporter ATP-binding protein, CUT2 family</fullName>
    </submittedName>
</protein>
<keyword evidence="9" id="KW-1278">Translocase</keyword>
<dbReference type="GO" id="GO:0005886">
    <property type="term" value="C:plasma membrane"/>
    <property type="evidence" value="ECO:0007669"/>
    <property type="project" value="UniProtKB-SubCell"/>
</dbReference>
<dbReference type="PROSITE" id="PS00211">
    <property type="entry name" value="ABC_TRANSPORTER_1"/>
    <property type="match status" value="1"/>
</dbReference>
<keyword evidence="10" id="KW-0472">Membrane</keyword>
<evidence type="ECO:0000256" key="7">
    <source>
        <dbReference type="ARBA" id="ARBA00022741"/>
    </source>
</evidence>
<evidence type="ECO:0000313" key="12">
    <source>
        <dbReference type="EMBL" id="ABG63003.1"/>
    </source>
</evidence>
<keyword evidence="4" id="KW-1003">Cell membrane</keyword>
<keyword evidence="5" id="KW-0762">Sugar transport</keyword>
<dbReference type="PANTHER" id="PTHR43790">
    <property type="entry name" value="CARBOHYDRATE TRANSPORT ATP-BINDING PROTEIN MG119-RELATED"/>
    <property type="match status" value="1"/>
</dbReference>
<dbReference type="eggNOG" id="COG1129">
    <property type="taxonomic scope" value="Bacteria"/>
</dbReference>
<dbReference type="InterPro" id="IPR027417">
    <property type="entry name" value="P-loop_NTPase"/>
</dbReference>
<evidence type="ECO:0000256" key="5">
    <source>
        <dbReference type="ARBA" id="ARBA00022597"/>
    </source>
</evidence>
<keyword evidence="3" id="KW-0813">Transport</keyword>